<evidence type="ECO:0000256" key="1">
    <source>
        <dbReference type="ARBA" id="ARBA00004141"/>
    </source>
</evidence>
<keyword evidence="4 7" id="KW-0472">Membrane</keyword>
<keyword evidence="3 7" id="KW-1133">Transmembrane helix</keyword>
<comment type="similarity">
    <text evidence="5">Belongs to the ENTREP family.</text>
</comment>
<comment type="subcellular location">
    <subcellularLocation>
        <location evidence="1">Membrane</location>
        <topology evidence="1">Multi-pass membrane protein</topology>
    </subcellularLocation>
</comment>
<feature type="region of interest" description="Disordered" evidence="6">
    <location>
        <begin position="442"/>
        <end position="466"/>
    </location>
</feature>
<evidence type="ECO:0000256" key="2">
    <source>
        <dbReference type="ARBA" id="ARBA00022692"/>
    </source>
</evidence>
<dbReference type="CTD" id="10712"/>
<dbReference type="Proteomes" id="UP000504624">
    <property type="component" value="Unplaced"/>
</dbReference>
<evidence type="ECO:0000256" key="7">
    <source>
        <dbReference type="SAM" id="Phobius"/>
    </source>
</evidence>
<evidence type="ECO:0000256" key="3">
    <source>
        <dbReference type="ARBA" id="ARBA00022989"/>
    </source>
</evidence>
<accession>A0A6J0GQ81</accession>
<feature type="region of interest" description="Disordered" evidence="6">
    <location>
        <begin position="506"/>
        <end position="551"/>
    </location>
</feature>
<evidence type="ECO:0000256" key="4">
    <source>
        <dbReference type="ARBA" id="ARBA00023136"/>
    </source>
</evidence>
<evidence type="ECO:0000313" key="8">
    <source>
        <dbReference type="Proteomes" id="UP000504624"/>
    </source>
</evidence>
<dbReference type="PANTHER" id="PTHR17615">
    <property type="entry name" value="PROTEIN FAM189A"/>
    <property type="match status" value="1"/>
</dbReference>
<dbReference type="AlphaFoldDB" id="A0A6J0GQ81"/>
<dbReference type="PANTHER" id="PTHR17615:SF7">
    <property type="entry name" value="PROTEIN ENTREP3"/>
    <property type="match status" value="1"/>
</dbReference>
<protein>
    <submittedName>
        <fullName evidence="9">Protein FAM189B</fullName>
    </submittedName>
</protein>
<name>A0A6J0GQ81_9PASS</name>
<dbReference type="RefSeq" id="XP_017664061.1">
    <property type="nucleotide sequence ID" value="XM_017808572.1"/>
</dbReference>
<reference evidence="9" key="1">
    <citation type="submission" date="2025-08" db="UniProtKB">
        <authorList>
            <consortium name="RefSeq"/>
        </authorList>
    </citation>
    <scope>IDENTIFICATION</scope>
</reference>
<feature type="transmembrane region" description="Helical" evidence="7">
    <location>
        <begin position="66"/>
        <end position="85"/>
    </location>
</feature>
<evidence type="ECO:0000256" key="6">
    <source>
        <dbReference type="SAM" id="MobiDB-lite"/>
    </source>
</evidence>
<dbReference type="InterPro" id="IPR030431">
    <property type="entry name" value="ENTREP1-3"/>
</dbReference>
<feature type="transmembrane region" description="Helical" evidence="7">
    <location>
        <begin position="143"/>
        <end position="163"/>
    </location>
</feature>
<dbReference type="InterPro" id="IPR007237">
    <property type="entry name" value="CD20-like"/>
</dbReference>
<proteinExistence type="inferred from homology"/>
<evidence type="ECO:0000313" key="9">
    <source>
        <dbReference type="RefSeq" id="XP_017664061.1"/>
    </source>
</evidence>
<dbReference type="GeneID" id="108494248"/>
<evidence type="ECO:0000256" key="5">
    <source>
        <dbReference type="ARBA" id="ARBA00034309"/>
    </source>
</evidence>
<organism evidence="8 9">
    <name type="scientific">Lepidothrix coronata</name>
    <name type="common">blue-crowned manakin</name>
    <dbReference type="NCBI Taxonomy" id="321398"/>
    <lineage>
        <taxon>Eukaryota</taxon>
        <taxon>Metazoa</taxon>
        <taxon>Chordata</taxon>
        <taxon>Craniata</taxon>
        <taxon>Vertebrata</taxon>
        <taxon>Euteleostomi</taxon>
        <taxon>Archelosauria</taxon>
        <taxon>Archosauria</taxon>
        <taxon>Dinosauria</taxon>
        <taxon>Saurischia</taxon>
        <taxon>Theropoda</taxon>
        <taxon>Coelurosauria</taxon>
        <taxon>Aves</taxon>
        <taxon>Neognathae</taxon>
        <taxon>Neoaves</taxon>
        <taxon>Telluraves</taxon>
        <taxon>Australaves</taxon>
        <taxon>Passeriformes</taxon>
        <taxon>Pipridae</taxon>
        <taxon>Lepidothrix</taxon>
    </lineage>
</organism>
<feature type="transmembrane region" description="Helical" evidence="7">
    <location>
        <begin position="28"/>
        <end position="54"/>
    </location>
</feature>
<keyword evidence="8" id="KW-1185">Reference proteome</keyword>
<gene>
    <name evidence="9" type="primary">FAM189B</name>
</gene>
<dbReference type="Pfam" id="PF04103">
    <property type="entry name" value="CD20"/>
    <property type="match status" value="2"/>
</dbReference>
<sequence length="732" mass="78318">MPSPTNSSRSLTGRSSRSLTHLRLQRTWLQVLLVLGLIQAILGVLIVTFSLVAATITPSTKIRHSCPSWAGFSLALSGLVGIVSWKRPFTLVVGVGGGRHPLRMWGSPGWGGRAAPRAPAAVCVGSLLRSPAWPAAPLLPLQIAFFTLLSVLGVMLSLAGSILSCQNAQLVKSLEACERERDSCVCCQARSEPPPASCSQQSEMLTMFPNPNCRSIRVALKDLLFSVCGLTVFSTVICTLSAVVCCIRIFSLDIVHVLVPQRSSSVTLECTSPPDTFLQSMMDFEEFVPPVPPPPYYPPEYTCSSETDAQSITYNGSMDSPVPLYPTDFPPSYETVMGLRGDSQATLYDSQLTEGSHACTCDRVPSIVLSGEVSMDSGSLIMSEIMDIPGDSSPSEDSCLLELQGSMRSVDYVLFRSIQRSRADYCLSVDCVQCSHHARSPTLGLQGPFEETPQPRARGERSYSCSTAEPGHDGVLVGGAVTHSCNRLAGLARCAGPCFPEVRLKDKGSLQGRGGGRPTDPGAGRPGHPRRNSETSCPSSPAPGLAPCPLLRSHSDPGVPLAGHAADFREVLYTKALEDTVSDSSADTGLCSEACLLRRSHCDSPPLLRAGSVGKTKLPPCKKVTEQLSKTTTRSLGDLKGCRGTRGLVARFLQRPKRSLAAGVEVSGYSFQGHKQVPWSAWPGAERPHEGIHLQSCGDLSSTSSLRRLLSARRLERSRPRSLSGACKESAL</sequence>
<feature type="transmembrane region" description="Helical" evidence="7">
    <location>
        <begin position="223"/>
        <end position="250"/>
    </location>
</feature>
<dbReference type="GO" id="GO:0016020">
    <property type="term" value="C:membrane"/>
    <property type="evidence" value="ECO:0007669"/>
    <property type="project" value="UniProtKB-SubCell"/>
</dbReference>
<keyword evidence="2 7" id="KW-0812">Transmembrane</keyword>
<dbReference type="OrthoDB" id="10012909at2759"/>